<reference evidence="7" key="1">
    <citation type="submission" date="2020-11" db="EMBL/GenBank/DDBJ databases">
        <authorList>
            <person name="Tran Van P."/>
        </authorList>
    </citation>
    <scope>NUCLEOTIDE SEQUENCE</scope>
</reference>
<evidence type="ECO:0000256" key="6">
    <source>
        <dbReference type="ARBA" id="ARBA00023033"/>
    </source>
</evidence>
<gene>
    <name evidence="7" type="ORF">ONB1V03_LOCUS14549</name>
</gene>
<dbReference type="EMBL" id="CAJPVJ010013939">
    <property type="protein sequence ID" value="CAG2175110.1"/>
    <property type="molecule type" value="Genomic_DNA"/>
</dbReference>
<keyword evidence="3" id="KW-0479">Metal-binding</keyword>
<evidence type="ECO:0008006" key="9">
    <source>
        <dbReference type="Google" id="ProtNLM"/>
    </source>
</evidence>
<dbReference type="EMBL" id="OC928764">
    <property type="protein sequence ID" value="CAD7657924.1"/>
    <property type="molecule type" value="Genomic_DNA"/>
</dbReference>
<keyword evidence="5" id="KW-0408">Iron</keyword>
<evidence type="ECO:0000256" key="3">
    <source>
        <dbReference type="ARBA" id="ARBA00022723"/>
    </source>
</evidence>
<dbReference type="PANTHER" id="PTHR24302">
    <property type="entry name" value="CYTOCHROME P450 FAMILY 3"/>
    <property type="match status" value="1"/>
</dbReference>
<dbReference type="AlphaFoldDB" id="A0A7R9MDC7"/>
<comment type="similarity">
    <text evidence="1">Belongs to the cytochrome P450 family.</text>
</comment>
<dbReference type="Gene3D" id="1.10.630.10">
    <property type="entry name" value="Cytochrome P450"/>
    <property type="match status" value="2"/>
</dbReference>
<dbReference type="InterPro" id="IPR036396">
    <property type="entry name" value="Cyt_P450_sf"/>
</dbReference>
<dbReference type="OrthoDB" id="1055148at2759"/>
<evidence type="ECO:0000313" key="8">
    <source>
        <dbReference type="Proteomes" id="UP000728032"/>
    </source>
</evidence>
<keyword evidence="4" id="KW-0560">Oxidoreductase</keyword>
<keyword evidence="2" id="KW-0349">Heme</keyword>
<evidence type="ECO:0000256" key="4">
    <source>
        <dbReference type="ARBA" id="ARBA00023002"/>
    </source>
</evidence>
<organism evidence="7">
    <name type="scientific">Oppiella nova</name>
    <dbReference type="NCBI Taxonomy" id="334625"/>
    <lineage>
        <taxon>Eukaryota</taxon>
        <taxon>Metazoa</taxon>
        <taxon>Ecdysozoa</taxon>
        <taxon>Arthropoda</taxon>
        <taxon>Chelicerata</taxon>
        <taxon>Arachnida</taxon>
        <taxon>Acari</taxon>
        <taxon>Acariformes</taxon>
        <taxon>Sarcoptiformes</taxon>
        <taxon>Oribatida</taxon>
        <taxon>Brachypylina</taxon>
        <taxon>Oppioidea</taxon>
        <taxon>Oppiidae</taxon>
        <taxon>Oppiella</taxon>
    </lineage>
</organism>
<evidence type="ECO:0000256" key="2">
    <source>
        <dbReference type="ARBA" id="ARBA00022617"/>
    </source>
</evidence>
<proteinExistence type="inferred from homology"/>
<keyword evidence="8" id="KW-1185">Reference proteome</keyword>
<dbReference type="InterPro" id="IPR050705">
    <property type="entry name" value="Cytochrome_P450_3A"/>
</dbReference>
<dbReference type="GO" id="GO:0008395">
    <property type="term" value="F:steroid hydroxylase activity"/>
    <property type="evidence" value="ECO:0007669"/>
    <property type="project" value="TreeGrafter"/>
</dbReference>
<dbReference type="SUPFAM" id="SSF48264">
    <property type="entry name" value="Cytochrome P450"/>
    <property type="match status" value="2"/>
</dbReference>
<dbReference type="PANTHER" id="PTHR24302:SF15">
    <property type="entry name" value="FATTY-ACID PEROXYGENASE"/>
    <property type="match status" value="1"/>
</dbReference>
<sequence>MLLIVCVATYTYRCMRQNYLYWTNQGIPGPTPIPFFGNFLDDYFTQHHLLLIKWYNNYGTIYGTYNGKMPVLHVADPELIKAIMVKDFHLFVNRHKLMKAGNSVTKHNLNHLIGEEWKRAGQQVEIPIYAIHHSEQYYPDPFKFKPDRFMPENKHLIKPYTYLPFGSIVWFGARKQTFPSGISDSYTKPSPKDFALQLSRDLKQIFKY</sequence>
<evidence type="ECO:0000256" key="5">
    <source>
        <dbReference type="ARBA" id="ARBA00023004"/>
    </source>
</evidence>
<evidence type="ECO:0000256" key="1">
    <source>
        <dbReference type="ARBA" id="ARBA00010617"/>
    </source>
</evidence>
<dbReference type="Proteomes" id="UP000728032">
    <property type="component" value="Unassembled WGS sequence"/>
</dbReference>
<accession>A0A7R9MDC7</accession>
<dbReference type="GO" id="GO:0016705">
    <property type="term" value="F:oxidoreductase activity, acting on paired donors, with incorporation or reduction of molecular oxygen"/>
    <property type="evidence" value="ECO:0007669"/>
    <property type="project" value="InterPro"/>
</dbReference>
<name>A0A7R9MDC7_9ACAR</name>
<evidence type="ECO:0000313" key="7">
    <source>
        <dbReference type="EMBL" id="CAD7657924.1"/>
    </source>
</evidence>
<protein>
    <recommendedName>
        <fullName evidence="9">Cytochrome P450</fullName>
    </recommendedName>
</protein>
<dbReference type="Pfam" id="PF00067">
    <property type="entry name" value="p450"/>
    <property type="match status" value="2"/>
</dbReference>
<dbReference type="GO" id="GO:0020037">
    <property type="term" value="F:heme binding"/>
    <property type="evidence" value="ECO:0007669"/>
    <property type="project" value="InterPro"/>
</dbReference>
<dbReference type="GO" id="GO:0005506">
    <property type="term" value="F:iron ion binding"/>
    <property type="evidence" value="ECO:0007669"/>
    <property type="project" value="InterPro"/>
</dbReference>
<keyword evidence="6" id="KW-0503">Monooxygenase</keyword>
<dbReference type="InterPro" id="IPR001128">
    <property type="entry name" value="Cyt_P450"/>
</dbReference>